<comment type="caution">
    <text evidence="2">The sequence shown here is derived from an EMBL/GenBank/DDBJ whole genome shotgun (WGS) entry which is preliminary data.</text>
</comment>
<evidence type="ECO:0000313" key="2">
    <source>
        <dbReference type="EMBL" id="MPN26610.1"/>
    </source>
</evidence>
<accession>A0A645GKD5</accession>
<gene>
    <name evidence="2" type="ORF">SDC9_174035</name>
</gene>
<evidence type="ECO:0000259" key="1">
    <source>
        <dbReference type="Pfam" id="PF08349"/>
    </source>
</evidence>
<feature type="domain" description="DUF1722" evidence="1">
    <location>
        <begin position="1"/>
        <end position="73"/>
    </location>
</feature>
<dbReference type="EMBL" id="VSSQ01076197">
    <property type="protein sequence ID" value="MPN26610.1"/>
    <property type="molecule type" value="Genomic_DNA"/>
</dbReference>
<proteinExistence type="predicted"/>
<organism evidence="2">
    <name type="scientific">bioreactor metagenome</name>
    <dbReference type="NCBI Taxonomy" id="1076179"/>
    <lineage>
        <taxon>unclassified sequences</taxon>
        <taxon>metagenomes</taxon>
        <taxon>ecological metagenomes</taxon>
    </lineage>
</organism>
<sequence length="77" mass="9182">MKEKENKDSEINALQHVWGYLKNESTKKEKATFLTEVEKYKNSAITLQKVKKSLFKMVSKYNIGYLLKSYYFTFEND</sequence>
<dbReference type="AlphaFoldDB" id="A0A645GKD5"/>
<dbReference type="Pfam" id="PF08349">
    <property type="entry name" value="DUF1722"/>
    <property type="match status" value="1"/>
</dbReference>
<reference evidence="2" key="1">
    <citation type="submission" date="2019-08" db="EMBL/GenBank/DDBJ databases">
        <authorList>
            <person name="Kucharzyk K."/>
            <person name="Murdoch R.W."/>
            <person name="Higgins S."/>
            <person name="Loffler F."/>
        </authorList>
    </citation>
    <scope>NUCLEOTIDE SEQUENCE</scope>
</reference>
<name>A0A645GKD5_9ZZZZ</name>
<dbReference type="InterPro" id="IPR013560">
    <property type="entry name" value="DUF1722"/>
</dbReference>
<protein>
    <recommendedName>
        <fullName evidence="1">DUF1722 domain-containing protein</fullName>
    </recommendedName>
</protein>